<dbReference type="EMBL" id="ACGJ01000820">
    <property type="protein sequence ID" value="EET02110.1"/>
    <property type="molecule type" value="Genomic_DNA"/>
</dbReference>
<dbReference type="PANTHER" id="PTHR23275:SF100">
    <property type="entry name" value="EGF-LIKE DOMAIN-CONTAINING PROTEIN"/>
    <property type="match status" value="1"/>
</dbReference>
<dbReference type="PANTHER" id="PTHR23275">
    <property type="entry name" value="CABRIOLET.-RELATED"/>
    <property type="match status" value="1"/>
</dbReference>
<dbReference type="InterPro" id="IPR052798">
    <property type="entry name" value="Giardia_VSA"/>
</dbReference>
<organism evidence="2 3">
    <name type="scientific">Giardia intestinalis (strain ATCC 50581 / GS clone H7)</name>
    <name type="common">Giardia lamblia</name>
    <dbReference type="NCBI Taxonomy" id="598745"/>
    <lineage>
        <taxon>Eukaryota</taxon>
        <taxon>Metamonada</taxon>
        <taxon>Diplomonadida</taxon>
        <taxon>Hexamitidae</taxon>
        <taxon>Giardiinae</taxon>
        <taxon>Giardia</taxon>
    </lineage>
</organism>
<evidence type="ECO:0000256" key="1">
    <source>
        <dbReference type="SAM" id="Phobius"/>
    </source>
</evidence>
<keyword evidence="1" id="KW-0472">Membrane</keyword>
<evidence type="ECO:0000313" key="3">
    <source>
        <dbReference type="Proteomes" id="UP000002488"/>
    </source>
</evidence>
<dbReference type="OMA" id="PENCENY"/>
<dbReference type="OrthoDB" id="300641at2759"/>
<gene>
    <name evidence="2" type="ORF">GL50581_620</name>
</gene>
<dbReference type="Gene3D" id="2.10.220.10">
    <property type="entry name" value="Hormone Receptor, Insulin-like Growth Factor Receptor 1, Chain A, domain 2"/>
    <property type="match status" value="1"/>
</dbReference>
<comment type="caution">
    <text evidence="2">The sequence shown here is derived from an EMBL/GenBank/DDBJ whole genome shotgun (WGS) entry which is preliminary data.</text>
</comment>
<dbReference type="VEuPathDB" id="GiardiaDB:GL50581_620"/>
<dbReference type="Proteomes" id="UP000002488">
    <property type="component" value="Unassembled WGS sequence"/>
</dbReference>
<proteinExistence type="predicted"/>
<dbReference type="Pfam" id="PF03302">
    <property type="entry name" value="VSP"/>
    <property type="match status" value="1"/>
</dbReference>
<accession>C6LPF5</accession>
<feature type="transmembrane region" description="Helical" evidence="1">
    <location>
        <begin position="475"/>
        <end position="499"/>
    </location>
</feature>
<protein>
    <submittedName>
        <fullName evidence="2">VSP</fullName>
    </submittedName>
</protein>
<evidence type="ECO:0000313" key="2">
    <source>
        <dbReference type="EMBL" id="EET02110.1"/>
    </source>
</evidence>
<dbReference type="CDD" id="cd00064">
    <property type="entry name" value="FU"/>
    <property type="match status" value="1"/>
</dbReference>
<dbReference type="AlphaFoldDB" id="C6LPF5"/>
<keyword evidence="1" id="KW-0812">Transmembrane</keyword>
<reference evidence="2 3" key="1">
    <citation type="journal article" date="2009" name="PLoS Pathog.">
        <title>Draft genome sequencing of giardia intestinalis assemblage B isolate GS: is human giardiasis caused by two different species?</title>
        <authorList>
            <person name="Franzen O."/>
            <person name="Jerlstrom-Hultqvist J."/>
            <person name="Castro E."/>
            <person name="Sherwood E."/>
            <person name="Ankarklev J."/>
            <person name="Reiner D.S."/>
            <person name="Palm D."/>
            <person name="Andersson J.O."/>
            <person name="Andersson B."/>
            <person name="Svard S.G."/>
        </authorList>
    </citation>
    <scope>NUCLEOTIDE SEQUENCE [LARGE SCALE GENOMIC DNA]</scope>
    <source>
        <strain evidence="3">ATCC 50581 / GS clone H7</strain>
    </source>
</reference>
<sequence length="520" mass="53897">MRLHSTNVLTPAYHVRLSHPASRMTRYHPVTRMLIDVPSATEACVCSLFVYSTGASLCNGRVLNYRVTPRYCDLDVRKASLDGRYSTTGAGCPAWCGRGRFSSVADAVRGRSRSDSGRADVCGREGLHQVHPDGSATAVTCTKCAKGLYLKTDGGATSCVSATECPEGQFPTTDDTGQTICVSCGNTAKGGIANCQTCSPLTSVSRSSTVFIKCTACSIDRLSPLGDACLADCPYGSYEGSPNTCTPCHPLCASCNDNAGADSCTACYPGYVLSRATDSPIGKCILECTEEFGANCETCTADIVGSKYCSKCKSGYVPVDGVCVPVTQRTIQECDPSAGVCTACPGNDYVLLSGGCYNTQTFPGSSVCLAATGGKCTDCTNSQAPDDKGSCPSCSEGCSLCPSGPETCLACFSGYYKSGTKCFKCTNSNANGSPTVAGIPNCVSCIILPGSSTLTCYVKIDKGDDTKKNAFPASAIAGISVAAVVVVGALIGFLCWWFLCKTKRAGVSSSTTALTRPTSS</sequence>
<keyword evidence="1" id="KW-1133">Transmembrane helix</keyword>
<dbReference type="InterPro" id="IPR005127">
    <property type="entry name" value="Giardia_VSP"/>
</dbReference>
<dbReference type="SUPFAM" id="SSF57184">
    <property type="entry name" value="Growth factor receptor domain"/>
    <property type="match status" value="2"/>
</dbReference>
<dbReference type="InterPro" id="IPR006212">
    <property type="entry name" value="Furin_repeat"/>
</dbReference>
<name>C6LPF5_GIAIB</name>
<dbReference type="InterPro" id="IPR009030">
    <property type="entry name" value="Growth_fac_rcpt_cys_sf"/>
</dbReference>
<dbReference type="SMART" id="SM00261">
    <property type="entry name" value="FU"/>
    <property type="match status" value="4"/>
</dbReference>